<keyword evidence="10" id="KW-1185">Reference proteome</keyword>
<dbReference type="Pfam" id="PF09731">
    <property type="entry name" value="Mitofilin"/>
    <property type="match status" value="1"/>
</dbReference>
<dbReference type="FunCoup" id="A0A0V1C0M5">
    <property type="interactions" value="1333"/>
</dbReference>
<dbReference type="STRING" id="6334.A0A0V1C0M5"/>
<evidence type="ECO:0000256" key="6">
    <source>
        <dbReference type="ARBA" id="ARBA00023136"/>
    </source>
</evidence>
<dbReference type="PANTHER" id="PTHR15415:SF7">
    <property type="entry name" value="MICOS COMPLEX SUBUNIT MIC60"/>
    <property type="match status" value="1"/>
</dbReference>
<gene>
    <name evidence="9" type="primary">Immt</name>
    <name evidence="9" type="ORF">T01_12078</name>
</gene>
<keyword evidence="3 7" id="KW-0999">Mitochondrion inner membrane</keyword>
<evidence type="ECO:0000256" key="3">
    <source>
        <dbReference type="ARBA" id="ARBA00022792"/>
    </source>
</evidence>
<evidence type="ECO:0000313" key="9">
    <source>
        <dbReference type="EMBL" id="KRY42774.1"/>
    </source>
</evidence>
<dbReference type="PANTHER" id="PTHR15415">
    <property type="entry name" value="MITOFILIN"/>
    <property type="match status" value="1"/>
</dbReference>
<proteinExistence type="inferred from homology"/>
<dbReference type="OrthoDB" id="10261039at2759"/>
<dbReference type="GO" id="GO:0042407">
    <property type="term" value="P:cristae formation"/>
    <property type="evidence" value="ECO:0007669"/>
    <property type="project" value="TreeGrafter"/>
</dbReference>
<dbReference type="EMBL" id="JYDH01000003">
    <property type="protein sequence ID" value="KRY42774.1"/>
    <property type="molecule type" value="Genomic_DNA"/>
</dbReference>
<comment type="function">
    <text evidence="7">Component of the MICOS complex, a large protein complex of the mitochondrial inner membrane that plays crucial roles in the maintenance of crista junctions, inner membrane architecture, and formation of contact sites to the outer membrane.</text>
</comment>
<feature type="coiled-coil region" evidence="8">
    <location>
        <begin position="238"/>
        <end position="265"/>
    </location>
</feature>
<comment type="caution">
    <text evidence="9">The sequence shown here is derived from an EMBL/GenBank/DDBJ whole genome shotgun (WGS) entry which is preliminary data.</text>
</comment>
<dbReference type="AlphaFoldDB" id="A0A0V1C0M5"/>
<comment type="subunit">
    <text evidence="7">Component of the mitochondrial contact site and cristae organizing system (MICOS) complex.</text>
</comment>
<dbReference type="InParanoid" id="A0A0V1C0M5"/>
<protein>
    <recommendedName>
        <fullName evidence="7">MICOS complex subunit MIC60</fullName>
    </recommendedName>
    <alternativeName>
        <fullName evidence="7">Mitofilin</fullName>
    </alternativeName>
</protein>
<accession>A0A0V1C0M5</accession>
<evidence type="ECO:0000256" key="2">
    <source>
        <dbReference type="ARBA" id="ARBA00022692"/>
    </source>
</evidence>
<feature type="coiled-coil region" evidence="8">
    <location>
        <begin position="348"/>
        <end position="378"/>
    </location>
</feature>
<comment type="subcellular location">
    <subcellularLocation>
        <location evidence="7">Mitochondrion inner membrane</location>
        <topology evidence="7">Single-pass membrane protein</topology>
    </subcellularLocation>
</comment>
<keyword evidence="5 7" id="KW-0496">Mitochondrion</keyword>
<comment type="similarity">
    <text evidence="1 7">Belongs to the MICOS complex subunit Mic60 family.</text>
</comment>
<dbReference type="InterPro" id="IPR019133">
    <property type="entry name" value="MIC60"/>
</dbReference>
<keyword evidence="6 7" id="KW-0472">Membrane</keyword>
<evidence type="ECO:0000256" key="7">
    <source>
        <dbReference type="RuleBase" id="RU363000"/>
    </source>
</evidence>
<keyword evidence="2 7" id="KW-0812">Transmembrane</keyword>
<reference evidence="9 10" key="1">
    <citation type="submission" date="2015-01" db="EMBL/GenBank/DDBJ databases">
        <title>Evolution of Trichinella species and genotypes.</title>
        <authorList>
            <person name="Korhonen P.K."/>
            <person name="Edoardo P."/>
            <person name="Giuseppe L.R."/>
            <person name="Gasser R.B."/>
        </authorList>
    </citation>
    <scope>NUCLEOTIDE SEQUENCE [LARGE SCALE GENOMIC DNA]</scope>
    <source>
        <strain evidence="9">ISS3</strain>
    </source>
</reference>
<evidence type="ECO:0000256" key="1">
    <source>
        <dbReference type="ARBA" id="ARBA00010877"/>
    </source>
</evidence>
<keyword evidence="4 7" id="KW-1133">Transmembrane helix</keyword>
<evidence type="ECO:0000313" key="10">
    <source>
        <dbReference type="Proteomes" id="UP000054776"/>
    </source>
</evidence>
<name>A0A0V1C0M5_TRISP</name>
<dbReference type="eggNOG" id="KOG1854">
    <property type="taxonomic scope" value="Eukaryota"/>
</dbReference>
<evidence type="ECO:0000256" key="5">
    <source>
        <dbReference type="ARBA" id="ARBA00023128"/>
    </source>
</evidence>
<evidence type="ECO:0000256" key="4">
    <source>
        <dbReference type="ARBA" id="ARBA00022989"/>
    </source>
</evidence>
<dbReference type="GO" id="GO:0061617">
    <property type="term" value="C:MICOS complex"/>
    <property type="evidence" value="ECO:0007669"/>
    <property type="project" value="TreeGrafter"/>
</dbReference>
<sequence length="654" mass="74612">MLGSRIINWNNVLNVGPFAIKKVFCHHSAVSKGNRKLWKTLVLIASGTTVGSASFIGYALYDASLREKLEKLHPQVSGTFAFIENMLPSSIRTMDLKSLKNISLKEPSKPKDMPIEEKVESQPLQKKVLVKASNSEKDNVSQTLEKKILAEVEHLEAAVRDAILAKKEVVAAAEHRSAVLKATMEDQKEFSNSLLPSFSRLENASQKDRDKDARARESINNVRRLLRDSKASVDDAVLSKNKQRLSDLTSELDTLQMEVDKVVTESKILSEYRRIVREGRARFQDNLKMTFPNIHFGRDGNLNENELTALLACAFVRLDHLEAELHKATQIEKERIELALERQGEELSQLFDDELQRMRNDLNELKDAEIKQKVAQQKRHYESELSKQLKLQMTVQDELSTKKLDTLRKTLQEKHETELAQKLEEQSFQFQQRIADSLAEIQAIQQALEGICFVYAENRKAKALWAACQQIKTDVEQGKPGSSMELRRKPLLHQINILKEKFHHDPFVMLMLQSLPDVSVHSGVYTEGDLIHRFKKVARLCRRSALMTDSDGNLFHRIISYIQSIFIFDTEEIVSPEDTVDLSKLNVFKVVSQVKYCLNRHDLATAVKLMTLLQGEPALIASSWIEDVVRYLETKQIIDLLTAHAAAMSMRTIY</sequence>
<keyword evidence="8" id="KW-0175">Coiled coil</keyword>
<evidence type="ECO:0000256" key="8">
    <source>
        <dbReference type="SAM" id="Coils"/>
    </source>
</evidence>
<feature type="transmembrane region" description="Helical" evidence="7">
    <location>
        <begin position="41"/>
        <end position="61"/>
    </location>
</feature>
<organism evidence="9 10">
    <name type="scientific">Trichinella spiralis</name>
    <name type="common">Trichina worm</name>
    <dbReference type="NCBI Taxonomy" id="6334"/>
    <lineage>
        <taxon>Eukaryota</taxon>
        <taxon>Metazoa</taxon>
        <taxon>Ecdysozoa</taxon>
        <taxon>Nematoda</taxon>
        <taxon>Enoplea</taxon>
        <taxon>Dorylaimia</taxon>
        <taxon>Trichinellida</taxon>
        <taxon>Trichinellidae</taxon>
        <taxon>Trichinella</taxon>
    </lineage>
</organism>
<dbReference type="Proteomes" id="UP000054776">
    <property type="component" value="Unassembled WGS sequence"/>
</dbReference>